<dbReference type="GO" id="GO:0004089">
    <property type="term" value="F:carbonate dehydratase activity"/>
    <property type="evidence" value="ECO:0007669"/>
    <property type="project" value="UniProtKB-UniRule"/>
</dbReference>
<evidence type="ECO:0000313" key="11">
    <source>
        <dbReference type="WBParaSite" id="GPLIN_000518500"/>
    </source>
</evidence>
<dbReference type="Pfam" id="PF00194">
    <property type="entry name" value="Carb_anhydrase"/>
    <property type="match status" value="1"/>
</dbReference>
<dbReference type="Gene3D" id="3.10.200.10">
    <property type="entry name" value="Alpha carbonic anhydrase"/>
    <property type="match status" value="1"/>
</dbReference>
<keyword evidence="8" id="KW-0732">Signal</keyword>
<dbReference type="EC" id="4.2.1.1" evidence="3 8"/>
<evidence type="ECO:0000256" key="1">
    <source>
        <dbReference type="ARBA" id="ARBA00001947"/>
    </source>
</evidence>
<evidence type="ECO:0000256" key="3">
    <source>
        <dbReference type="ARBA" id="ARBA00012925"/>
    </source>
</evidence>
<evidence type="ECO:0000256" key="8">
    <source>
        <dbReference type="RuleBase" id="RU367011"/>
    </source>
</evidence>
<feature type="domain" description="Alpha-carbonic anhydrase" evidence="9">
    <location>
        <begin position="26"/>
        <end position="277"/>
    </location>
</feature>
<accession>A0A183BX46</accession>
<evidence type="ECO:0000259" key="9">
    <source>
        <dbReference type="PROSITE" id="PS51144"/>
    </source>
</evidence>
<keyword evidence="6 8" id="KW-0456">Lyase</keyword>
<dbReference type="PROSITE" id="PS51144">
    <property type="entry name" value="ALPHA_CA_2"/>
    <property type="match status" value="1"/>
</dbReference>
<dbReference type="InterPro" id="IPR023561">
    <property type="entry name" value="Carbonic_anhydrase_a-class"/>
</dbReference>
<dbReference type="InterPro" id="IPR018338">
    <property type="entry name" value="Carbonic_anhydrase_a-class_CS"/>
</dbReference>
<proteinExistence type="inferred from homology"/>
<keyword evidence="5 8" id="KW-0862">Zinc</keyword>
<dbReference type="SUPFAM" id="SSF51069">
    <property type="entry name" value="Carbonic anhydrase"/>
    <property type="match status" value="1"/>
</dbReference>
<feature type="chain" id="PRO_5025099285" description="Carbonic anhydrase" evidence="8">
    <location>
        <begin position="25"/>
        <end position="277"/>
    </location>
</feature>
<dbReference type="InterPro" id="IPR001148">
    <property type="entry name" value="CA_dom"/>
</dbReference>
<keyword evidence="10" id="KW-1185">Reference proteome</keyword>
<evidence type="ECO:0000313" key="10">
    <source>
        <dbReference type="Proteomes" id="UP000050741"/>
    </source>
</evidence>
<dbReference type="PANTHER" id="PTHR18952:SF141">
    <property type="entry name" value="CARBONIC ANHYDRASE"/>
    <property type="match status" value="1"/>
</dbReference>
<evidence type="ECO:0000256" key="2">
    <source>
        <dbReference type="ARBA" id="ARBA00010718"/>
    </source>
</evidence>
<evidence type="ECO:0000256" key="6">
    <source>
        <dbReference type="ARBA" id="ARBA00023239"/>
    </source>
</evidence>
<protein>
    <recommendedName>
        <fullName evidence="3 8">Carbonic anhydrase</fullName>
        <ecNumber evidence="3 8">4.2.1.1</ecNumber>
    </recommendedName>
</protein>
<dbReference type="GO" id="GO:0005737">
    <property type="term" value="C:cytoplasm"/>
    <property type="evidence" value="ECO:0007669"/>
    <property type="project" value="TreeGrafter"/>
</dbReference>
<dbReference type="PANTHER" id="PTHR18952">
    <property type="entry name" value="CARBONIC ANHYDRASE"/>
    <property type="match status" value="1"/>
</dbReference>
<comment type="cofactor">
    <cofactor evidence="1 8">
        <name>Zn(2+)</name>
        <dbReference type="ChEBI" id="CHEBI:29105"/>
    </cofactor>
</comment>
<sequence length="277" mass="30376">MMNKVHFLLLVQFLLSALIAQNEAATTWGFEERNGPSTWGGRCQTGTRQSPINIKSEWFSSKADKLTFGNYDQSGPITLVNNGHSVVVLGFDQWPKQPYITGGGLGAKYVLHQFHFHWAHSLNGSEHTVDGQFYEAELHLVHGKEGLSFAEALAHSDGLAVLGKFLELQNGTTPTSMDVLEGALGQVVNAGASVQLDAYNIGLHLPPCPGKYFRYNGSLTTPYCEEVVVWTVFAQPAPITPIQVPWNYCTQFTAMTALPRQMGALCSHSIILRVTDP</sequence>
<dbReference type="GO" id="GO:0008270">
    <property type="term" value="F:zinc ion binding"/>
    <property type="evidence" value="ECO:0007669"/>
    <property type="project" value="UniProtKB-UniRule"/>
</dbReference>
<evidence type="ECO:0000256" key="5">
    <source>
        <dbReference type="ARBA" id="ARBA00022833"/>
    </source>
</evidence>
<reference evidence="11" key="2">
    <citation type="submission" date="2016-06" db="UniProtKB">
        <authorList>
            <consortium name="WormBaseParasite"/>
        </authorList>
    </citation>
    <scope>IDENTIFICATION</scope>
</reference>
<comment type="function">
    <text evidence="8">Reversible hydration of carbon dioxide.</text>
</comment>
<dbReference type="PROSITE" id="PS00162">
    <property type="entry name" value="ALPHA_CA_1"/>
    <property type="match status" value="1"/>
</dbReference>
<dbReference type="CDD" id="cd00326">
    <property type="entry name" value="alpha_CA"/>
    <property type="match status" value="1"/>
</dbReference>
<dbReference type="Proteomes" id="UP000050741">
    <property type="component" value="Unassembled WGS sequence"/>
</dbReference>
<evidence type="ECO:0000256" key="4">
    <source>
        <dbReference type="ARBA" id="ARBA00022723"/>
    </source>
</evidence>
<dbReference type="SMART" id="SM01057">
    <property type="entry name" value="Carb_anhydrase"/>
    <property type="match status" value="1"/>
</dbReference>
<name>A0A183BX46_GLOPA</name>
<comment type="similarity">
    <text evidence="2 8">Belongs to the alpha-carbonic anhydrase family.</text>
</comment>
<evidence type="ECO:0000256" key="7">
    <source>
        <dbReference type="ARBA" id="ARBA00048348"/>
    </source>
</evidence>
<organism evidence="10 11">
    <name type="scientific">Globodera pallida</name>
    <name type="common">Potato cyst nematode worm</name>
    <name type="synonym">Heterodera pallida</name>
    <dbReference type="NCBI Taxonomy" id="36090"/>
    <lineage>
        <taxon>Eukaryota</taxon>
        <taxon>Metazoa</taxon>
        <taxon>Ecdysozoa</taxon>
        <taxon>Nematoda</taxon>
        <taxon>Chromadorea</taxon>
        <taxon>Rhabditida</taxon>
        <taxon>Tylenchina</taxon>
        <taxon>Tylenchomorpha</taxon>
        <taxon>Tylenchoidea</taxon>
        <taxon>Heteroderidae</taxon>
        <taxon>Heteroderinae</taxon>
        <taxon>Globodera</taxon>
    </lineage>
</organism>
<keyword evidence="4 8" id="KW-0479">Metal-binding</keyword>
<feature type="signal peptide" evidence="8">
    <location>
        <begin position="1"/>
        <end position="24"/>
    </location>
</feature>
<dbReference type="AlphaFoldDB" id="A0A183BX46"/>
<comment type="catalytic activity">
    <reaction evidence="7 8">
        <text>hydrogencarbonate + H(+) = CO2 + H2O</text>
        <dbReference type="Rhea" id="RHEA:10748"/>
        <dbReference type="ChEBI" id="CHEBI:15377"/>
        <dbReference type="ChEBI" id="CHEBI:15378"/>
        <dbReference type="ChEBI" id="CHEBI:16526"/>
        <dbReference type="ChEBI" id="CHEBI:17544"/>
        <dbReference type="EC" id="4.2.1.1"/>
    </reaction>
</comment>
<dbReference type="WBParaSite" id="GPLIN_000518500">
    <property type="protein sequence ID" value="GPLIN_000518500"/>
    <property type="gene ID" value="GPLIN_000518500"/>
</dbReference>
<reference evidence="10" key="1">
    <citation type="submission" date="2014-05" db="EMBL/GenBank/DDBJ databases">
        <title>The genome and life-stage specific transcriptomes of Globodera pallida elucidate key aspects of plant parasitism by a cyst nematode.</title>
        <authorList>
            <person name="Cotton J.A."/>
            <person name="Lilley C.J."/>
            <person name="Jones L.M."/>
            <person name="Kikuchi T."/>
            <person name="Reid A.J."/>
            <person name="Thorpe P."/>
            <person name="Tsai I.J."/>
            <person name="Beasley H."/>
            <person name="Blok V."/>
            <person name="Cock P.J.A."/>
            <person name="Van den Akker S.E."/>
            <person name="Holroyd N."/>
            <person name="Hunt M."/>
            <person name="Mantelin S."/>
            <person name="Naghra H."/>
            <person name="Pain A."/>
            <person name="Palomares-Rius J.E."/>
            <person name="Zarowiecki M."/>
            <person name="Berriman M."/>
            <person name="Jones J.T."/>
            <person name="Urwin P.E."/>
        </authorList>
    </citation>
    <scope>NUCLEOTIDE SEQUENCE [LARGE SCALE GENOMIC DNA]</scope>
    <source>
        <strain evidence="10">Lindley</strain>
    </source>
</reference>
<dbReference type="InterPro" id="IPR036398">
    <property type="entry name" value="CA_dom_sf"/>
</dbReference>